<accession>A0A2I7N4A5</accession>
<keyword evidence="2" id="KW-0662">Pyridine nucleotide biosynthesis</keyword>
<name>A0A2I7N4A5_9NEIS</name>
<comment type="pathway">
    <text evidence="5">Cofactor biosynthesis; nicotinate biosynthesis; nicotinate from nicotinamide: step 1/1.</text>
</comment>
<evidence type="ECO:0000256" key="3">
    <source>
        <dbReference type="ARBA" id="ARBA00022723"/>
    </source>
</evidence>
<dbReference type="CDD" id="cd01011">
    <property type="entry name" value="nicotinamidase"/>
    <property type="match status" value="1"/>
</dbReference>
<dbReference type="EC" id="3.5.1.19" evidence="6"/>
<keyword evidence="10" id="KW-1185">Reference proteome</keyword>
<dbReference type="NCBIfam" id="NF008623">
    <property type="entry name" value="PRK11609.1"/>
    <property type="match status" value="1"/>
</dbReference>
<dbReference type="InterPro" id="IPR000868">
    <property type="entry name" value="Isochorismatase-like_dom"/>
</dbReference>
<evidence type="ECO:0000256" key="4">
    <source>
        <dbReference type="ARBA" id="ARBA00022801"/>
    </source>
</evidence>
<dbReference type="PANTHER" id="PTHR11080">
    <property type="entry name" value="PYRAZINAMIDASE/NICOTINAMIDASE"/>
    <property type="match status" value="1"/>
</dbReference>
<dbReference type="GO" id="GO:0019363">
    <property type="term" value="P:pyridine nucleotide biosynthetic process"/>
    <property type="evidence" value="ECO:0007669"/>
    <property type="project" value="UniProtKB-KW"/>
</dbReference>
<dbReference type="InterPro" id="IPR036380">
    <property type="entry name" value="Isochorismatase-like_sf"/>
</dbReference>
<reference evidence="10" key="1">
    <citation type="submission" date="2017-11" db="EMBL/GenBank/DDBJ databases">
        <authorList>
            <person name="Chan K.G."/>
            <person name="Lee L.S."/>
        </authorList>
    </citation>
    <scope>NUCLEOTIDE SEQUENCE [LARGE SCALE GENOMIC DNA]</scope>
    <source>
        <strain evidence="10">DSM 100970</strain>
    </source>
</reference>
<dbReference type="Pfam" id="PF00857">
    <property type="entry name" value="Isochorismatase"/>
    <property type="match status" value="1"/>
</dbReference>
<dbReference type="SUPFAM" id="SSF52499">
    <property type="entry name" value="Isochorismatase-like hydrolases"/>
    <property type="match status" value="1"/>
</dbReference>
<dbReference type="OrthoDB" id="5360912at2"/>
<evidence type="ECO:0000313" key="9">
    <source>
        <dbReference type="EMBL" id="AUR51296.1"/>
    </source>
</evidence>
<organism evidence="9 10">
    <name type="scientific">Aquella oligotrophica</name>
    <dbReference type="NCBI Taxonomy" id="2067065"/>
    <lineage>
        <taxon>Bacteria</taxon>
        <taxon>Pseudomonadati</taxon>
        <taxon>Pseudomonadota</taxon>
        <taxon>Betaproteobacteria</taxon>
        <taxon>Neisseriales</taxon>
        <taxon>Neisseriaceae</taxon>
        <taxon>Aquella</taxon>
    </lineage>
</organism>
<gene>
    <name evidence="9" type="ORF">CUN60_02925</name>
</gene>
<keyword evidence="4" id="KW-0378">Hydrolase</keyword>
<dbReference type="GO" id="GO:0046872">
    <property type="term" value="F:metal ion binding"/>
    <property type="evidence" value="ECO:0007669"/>
    <property type="project" value="UniProtKB-KW"/>
</dbReference>
<dbReference type="RefSeq" id="WP_102950596.1">
    <property type="nucleotide sequence ID" value="NZ_CP024847.1"/>
</dbReference>
<dbReference type="InterPro" id="IPR052347">
    <property type="entry name" value="Isochorismatase_Nicotinamidase"/>
</dbReference>
<dbReference type="AlphaFoldDB" id="A0A2I7N4A5"/>
<evidence type="ECO:0000259" key="8">
    <source>
        <dbReference type="Pfam" id="PF00857"/>
    </source>
</evidence>
<dbReference type="GO" id="GO:0008936">
    <property type="term" value="F:nicotinamidase activity"/>
    <property type="evidence" value="ECO:0007669"/>
    <property type="project" value="UniProtKB-EC"/>
</dbReference>
<proteinExistence type="inferred from homology"/>
<evidence type="ECO:0000313" key="10">
    <source>
        <dbReference type="Proteomes" id="UP000236655"/>
    </source>
</evidence>
<dbReference type="PANTHER" id="PTHR11080:SF2">
    <property type="entry name" value="LD05707P"/>
    <property type="match status" value="1"/>
</dbReference>
<dbReference type="EMBL" id="CP024847">
    <property type="protein sequence ID" value="AUR51296.1"/>
    <property type="molecule type" value="Genomic_DNA"/>
</dbReference>
<dbReference type="Gene3D" id="3.40.50.850">
    <property type="entry name" value="Isochorismatase-like"/>
    <property type="match status" value="1"/>
</dbReference>
<feature type="domain" description="Isochorismatase-like" evidence="8">
    <location>
        <begin position="4"/>
        <end position="169"/>
    </location>
</feature>
<dbReference type="KEGG" id="nba:CUN60_02925"/>
<evidence type="ECO:0000256" key="7">
    <source>
        <dbReference type="ARBA" id="ARBA00043224"/>
    </source>
</evidence>
<sequence>MKKALLVVDIQNDFCSGGALAIPYANDIIRPINQLMQSADYDLIVATQDWHPENHSSFIINSKNGIWPVHCVQNTYGAEFHSAFNLDRIDRVIRKGANPKVDSYSAFYDNDKISKTELEDYLVENGISCVEIAGLALDYCVKYSAEDSLSLGFNTSVLVDYCRAVNNSDSLLASFNKQIQLKFLREGK</sequence>
<evidence type="ECO:0000256" key="5">
    <source>
        <dbReference type="ARBA" id="ARBA00037900"/>
    </source>
</evidence>
<evidence type="ECO:0000256" key="6">
    <source>
        <dbReference type="ARBA" id="ARBA00039017"/>
    </source>
</evidence>
<evidence type="ECO:0000256" key="2">
    <source>
        <dbReference type="ARBA" id="ARBA00022642"/>
    </source>
</evidence>
<keyword evidence="3" id="KW-0479">Metal-binding</keyword>
<evidence type="ECO:0000256" key="1">
    <source>
        <dbReference type="ARBA" id="ARBA00006336"/>
    </source>
</evidence>
<protein>
    <recommendedName>
        <fullName evidence="6">nicotinamidase</fullName>
        <ecNumber evidence="6">3.5.1.19</ecNumber>
    </recommendedName>
    <alternativeName>
        <fullName evidence="7">Nicotinamide deamidase</fullName>
    </alternativeName>
</protein>
<dbReference type="Proteomes" id="UP000236655">
    <property type="component" value="Chromosome"/>
</dbReference>
<comment type="similarity">
    <text evidence="1">Belongs to the isochorismatase family.</text>
</comment>